<feature type="domain" description="C2H2-type" evidence="8">
    <location>
        <begin position="516"/>
        <end position="543"/>
    </location>
</feature>
<feature type="domain" description="C2H2-type" evidence="8">
    <location>
        <begin position="460"/>
        <end position="487"/>
    </location>
</feature>
<dbReference type="Pfam" id="PF00096">
    <property type="entry name" value="zf-C2H2"/>
    <property type="match status" value="3"/>
</dbReference>
<keyword evidence="4 7" id="KW-0863">Zinc-finger</keyword>
<comment type="caution">
    <text evidence="9">The sequence shown here is derived from an EMBL/GenBank/DDBJ whole genome shotgun (WGS) entry which is preliminary data.</text>
</comment>
<dbReference type="FunFam" id="3.30.160.60:FF:000446">
    <property type="entry name" value="Zinc finger protein"/>
    <property type="match status" value="1"/>
</dbReference>
<keyword evidence="3" id="KW-0677">Repeat</keyword>
<dbReference type="PANTHER" id="PTHR24376">
    <property type="entry name" value="ZINC FINGER PROTEIN"/>
    <property type="match status" value="1"/>
</dbReference>
<dbReference type="EMBL" id="JADBJN010000003">
    <property type="protein sequence ID" value="KAG5670680.1"/>
    <property type="molecule type" value="Genomic_DNA"/>
</dbReference>
<evidence type="ECO:0000256" key="2">
    <source>
        <dbReference type="ARBA" id="ARBA00022723"/>
    </source>
</evidence>
<protein>
    <recommendedName>
        <fullName evidence="8">C2H2-type domain-containing protein</fullName>
    </recommendedName>
</protein>
<dbReference type="PROSITE" id="PS50157">
    <property type="entry name" value="ZINC_FINGER_C2H2_2"/>
    <property type="match status" value="6"/>
</dbReference>
<dbReference type="PROSITE" id="PS00028">
    <property type="entry name" value="ZINC_FINGER_C2H2_1"/>
    <property type="match status" value="6"/>
</dbReference>
<feature type="domain" description="C2H2-type" evidence="8">
    <location>
        <begin position="274"/>
        <end position="301"/>
    </location>
</feature>
<dbReference type="GO" id="GO:0005634">
    <property type="term" value="C:nucleus"/>
    <property type="evidence" value="ECO:0007669"/>
    <property type="project" value="UniProtKB-SubCell"/>
</dbReference>
<evidence type="ECO:0000256" key="4">
    <source>
        <dbReference type="ARBA" id="ARBA00022771"/>
    </source>
</evidence>
<dbReference type="Gene3D" id="3.30.160.60">
    <property type="entry name" value="Classic Zinc Finger"/>
    <property type="match status" value="5"/>
</dbReference>
<proteinExistence type="predicted"/>
<dbReference type="SMART" id="SM00355">
    <property type="entry name" value="ZnF_C2H2"/>
    <property type="match status" value="10"/>
</dbReference>
<feature type="domain" description="C2H2-type" evidence="8">
    <location>
        <begin position="488"/>
        <end position="515"/>
    </location>
</feature>
<dbReference type="PANTHER" id="PTHR24376:SF216">
    <property type="entry name" value="ZINC FINGER PROTEIN 420-LIKE"/>
    <property type="match status" value="1"/>
</dbReference>
<dbReference type="Proteomes" id="UP001107558">
    <property type="component" value="Chromosome 3"/>
</dbReference>
<evidence type="ECO:0000259" key="8">
    <source>
        <dbReference type="PROSITE" id="PS50157"/>
    </source>
</evidence>
<dbReference type="SMART" id="SM00868">
    <property type="entry name" value="zf-AD"/>
    <property type="match status" value="2"/>
</dbReference>
<dbReference type="InterPro" id="IPR013087">
    <property type="entry name" value="Znf_C2H2_type"/>
</dbReference>
<evidence type="ECO:0000256" key="5">
    <source>
        <dbReference type="ARBA" id="ARBA00022833"/>
    </source>
</evidence>
<dbReference type="GO" id="GO:0008270">
    <property type="term" value="F:zinc ion binding"/>
    <property type="evidence" value="ECO:0007669"/>
    <property type="project" value="UniProtKB-KW"/>
</dbReference>
<dbReference type="AlphaFoldDB" id="A0A9J6BLT1"/>
<feature type="domain" description="C2H2-type" evidence="8">
    <location>
        <begin position="199"/>
        <end position="227"/>
    </location>
</feature>
<comment type="subcellular location">
    <subcellularLocation>
        <location evidence="1">Nucleus</location>
    </subcellularLocation>
</comment>
<dbReference type="InterPro" id="IPR012934">
    <property type="entry name" value="Znf_AD"/>
</dbReference>
<evidence type="ECO:0000313" key="10">
    <source>
        <dbReference type="Proteomes" id="UP001107558"/>
    </source>
</evidence>
<gene>
    <name evidence="9" type="ORF">PVAND_000928</name>
</gene>
<feature type="domain" description="C2H2-type" evidence="8">
    <location>
        <begin position="429"/>
        <end position="458"/>
    </location>
</feature>
<dbReference type="InterPro" id="IPR036236">
    <property type="entry name" value="Znf_C2H2_sf"/>
</dbReference>
<evidence type="ECO:0000256" key="7">
    <source>
        <dbReference type="PROSITE-ProRule" id="PRU00042"/>
    </source>
</evidence>
<evidence type="ECO:0000313" key="9">
    <source>
        <dbReference type="EMBL" id="KAG5670680.1"/>
    </source>
</evidence>
<dbReference type="FunFam" id="3.30.160.60:FF:000100">
    <property type="entry name" value="Zinc finger 45-like"/>
    <property type="match status" value="1"/>
</dbReference>
<evidence type="ECO:0000256" key="3">
    <source>
        <dbReference type="ARBA" id="ARBA00022737"/>
    </source>
</evidence>
<keyword evidence="5" id="KW-0862">Zinc</keyword>
<evidence type="ECO:0000256" key="1">
    <source>
        <dbReference type="ARBA" id="ARBA00004123"/>
    </source>
</evidence>
<keyword evidence="10" id="KW-1185">Reference proteome</keyword>
<dbReference type="GO" id="GO:0001228">
    <property type="term" value="F:DNA-binding transcription activator activity, RNA polymerase II-specific"/>
    <property type="evidence" value="ECO:0007669"/>
    <property type="project" value="TreeGrafter"/>
</dbReference>
<name>A0A9J6BLT1_POLVA</name>
<dbReference type="OrthoDB" id="6077919at2759"/>
<evidence type="ECO:0000256" key="6">
    <source>
        <dbReference type="ARBA" id="ARBA00023242"/>
    </source>
</evidence>
<organism evidence="9 10">
    <name type="scientific">Polypedilum vanderplanki</name>
    <name type="common">Sleeping chironomid midge</name>
    <dbReference type="NCBI Taxonomy" id="319348"/>
    <lineage>
        <taxon>Eukaryota</taxon>
        <taxon>Metazoa</taxon>
        <taxon>Ecdysozoa</taxon>
        <taxon>Arthropoda</taxon>
        <taxon>Hexapoda</taxon>
        <taxon>Insecta</taxon>
        <taxon>Pterygota</taxon>
        <taxon>Neoptera</taxon>
        <taxon>Endopterygota</taxon>
        <taxon>Diptera</taxon>
        <taxon>Nematocera</taxon>
        <taxon>Chironomoidea</taxon>
        <taxon>Chironomidae</taxon>
        <taxon>Chironominae</taxon>
        <taxon>Polypedilum</taxon>
        <taxon>Polypedilum</taxon>
    </lineage>
</organism>
<accession>A0A9J6BLT1</accession>
<sequence>MASEDDCSCLLCGCTSLTSVLYDINGNSVLIDSTLLDLEDILFSLFNRTINSNINNYICEDCKDQLVKFHLFKENAKMNLQAGCFENAITELREFLNKHKDKEEGFELECTDTEFVIRVKTNDMNQYVLEEFYEETEEASQISEEFIETETEKQTFANTDVYDTDQIMQDETDMFVKTEDEAEVRIIVDSSIEEVQKVYSCNICEINFLKEIELKHHKLKLHALNNQSKKSVIQQSSQFACDSCNITFKDEKYSKIHQKAHQSFTALIPHLPSFCCEECLVLFSNEEDLLTHGSFHDSKVENVDHCLIERISAFDDHFIKNDQLITDEDNMIYHQEEQIFSCGHCGIRKSENDMKLHLLFFHTTMICCPIDHRCFEGHKQVRQFAEHIKNKHPEIFDVKVDYVCTCCGEKFSTPFEKLAHMKKCDMKKFICDRHCGKRFKSEWLLKKHLSYIESGGDKRFSCSLCPKQCVSKSDLQIHMRSHTNERPYICTICNKAFKTSANRSSHMDIHREDKIHECKVCQQKFQTRPILRKHMKKHDEDYQNQCICQICKHKSYINRTHLLRHIKSSHSQPDLTIDRIDDFFQEYFANKES</sequence>
<reference evidence="9" key="1">
    <citation type="submission" date="2021-03" db="EMBL/GenBank/DDBJ databases">
        <title>Chromosome level genome of the anhydrobiotic midge Polypedilum vanderplanki.</title>
        <authorList>
            <person name="Yoshida Y."/>
            <person name="Kikawada T."/>
            <person name="Gusev O."/>
        </authorList>
    </citation>
    <scope>NUCLEOTIDE SEQUENCE</scope>
    <source>
        <strain evidence="9">NIAS01</strain>
        <tissue evidence="9">Whole body or cell culture</tissue>
    </source>
</reference>
<keyword evidence="2" id="KW-0479">Metal-binding</keyword>
<keyword evidence="6" id="KW-0539">Nucleus</keyword>
<dbReference type="SUPFAM" id="SSF57667">
    <property type="entry name" value="beta-beta-alpha zinc fingers"/>
    <property type="match status" value="1"/>
</dbReference>
<dbReference type="GO" id="GO:0000978">
    <property type="term" value="F:RNA polymerase II cis-regulatory region sequence-specific DNA binding"/>
    <property type="evidence" value="ECO:0007669"/>
    <property type="project" value="TreeGrafter"/>
</dbReference>